<dbReference type="OrthoDB" id="4828421at2"/>
<dbReference type="EMBL" id="SZNQ01000003">
    <property type="protein sequence ID" value="TKS96145.1"/>
    <property type="molecule type" value="Genomic_DNA"/>
</dbReference>
<accession>A0A4U5W7N2</accession>
<comment type="caution">
    <text evidence="1">The sequence shown here is derived from an EMBL/GenBank/DDBJ whole genome shotgun (WGS) entry which is preliminary data.</text>
</comment>
<organism evidence="1 2">
    <name type="scientific">Streptomyces lasalocidi</name>
    <name type="common">Streptomyces lasaliensis</name>
    <dbReference type="NCBI Taxonomy" id="324833"/>
    <lineage>
        <taxon>Bacteria</taxon>
        <taxon>Bacillati</taxon>
        <taxon>Actinomycetota</taxon>
        <taxon>Actinomycetes</taxon>
        <taxon>Kitasatosporales</taxon>
        <taxon>Streptomycetaceae</taxon>
        <taxon>Streptomyces</taxon>
    </lineage>
</organism>
<evidence type="ECO:0000313" key="1">
    <source>
        <dbReference type="EMBL" id="TKS96145.1"/>
    </source>
</evidence>
<dbReference type="Proteomes" id="UP000305929">
    <property type="component" value="Unassembled WGS sequence"/>
</dbReference>
<sequence length="65" mass="7373">MRYEIRVEGRASQTLTEAFPELDHVIISGQTLLYGPVIDDAHLYGLLARFQSLGLRVVEMRQIAD</sequence>
<dbReference type="RefSeq" id="WP_137311253.1">
    <property type="nucleotide sequence ID" value="NZ_SZNQ01000003.1"/>
</dbReference>
<dbReference type="AlphaFoldDB" id="A0A4U5W7N2"/>
<reference evidence="1 2" key="1">
    <citation type="submission" date="2019-04" db="EMBL/GenBank/DDBJ databases">
        <title>Streptomyces lasaliensis sp. nov., an Actinomycete isolated from soil which produces the polyether antibiotic lasalocid.</title>
        <authorList>
            <person name="Erwin G."/>
            <person name="Haber C."/>
        </authorList>
    </citation>
    <scope>NUCLEOTIDE SEQUENCE [LARGE SCALE GENOMIC DNA]</scope>
    <source>
        <strain evidence="1 2">X-537</strain>
    </source>
</reference>
<gene>
    <name evidence="1" type="ORF">E4U91_35900</name>
</gene>
<proteinExistence type="predicted"/>
<keyword evidence="2" id="KW-1185">Reference proteome</keyword>
<name>A0A4U5W7N2_STRLS</name>
<protein>
    <submittedName>
        <fullName evidence="1">Uncharacterized protein</fullName>
    </submittedName>
</protein>
<evidence type="ECO:0000313" key="2">
    <source>
        <dbReference type="Proteomes" id="UP000305929"/>
    </source>
</evidence>